<dbReference type="Proteomes" id="UP001604277">
    <property type="component" value="Unassembled WGS sequence"/>
</dbReference>
<evidence type="ECO:0000256" key="3">
    <source>
        <dbReference type="ARBA" id="ARBA00023163"/>
    </source>
</evidence>
<evidence type="ECO:0000256" key="2">
    <source>
        <dbReference type="ARBA" id="ARBA00022478"/>
    </source>
</evidence>
<dbReference type="SUPFAM" id="SSF88798">
    <property type="entry name" value="N-terminal, heterodimerisation domain of RBP7 (RpoE)"/>
    <property type="match status" value="1"/>
</dbReference>
<dbReference type="InterPro" id="IPR045113">
    <property type="entry name" value="Rpb7-like"/>
</dbReference>
<evidence type="ECO:0000256" key="4">
    <source>
        <dbReference type="RuleBase" id="RU369086"/>
    </source>
</evidence>
<dbReference type="GO" id="GO:0005634">
    <property type="term" value="C:nucleus"/>
    <property type="evidence" value="ECO:0007669"/>
    <property type="project" value="UniProtKB-SubCell"/>
</dbReference>
<gene>
    <name evidence="5" type="ORF">Fot_25078</name>
</gene>
<sequence length="119" mass="13293">MSKWLICQSQYSWEKKLRVPADTGSLWRSLALKAVGKGLIRDGTGYVTFPVKYQCVVFRLFKGEIVEAVVSMVNKMNEAALNLYNGVILNKISYDCATVNVMMCACLREGKMEEAEGQG</sequence>
<evidence type="ECO:0000313" key="5">
    <source>
        <dbReference type="EMBL" id="KAL2521155.1"/>
    </source>
</evidence>
<dbReference type="InterPro" id="IPR036898">
    <property type="entry name" value="RNA_pol_Rpb7-like_N_sf"/>
</dbReference>
<accession>A0ABD1U843</accession>
<name>A0ABD1U843_9LAMI</name>
<comment type="caution">
    <text evidence="5">The sequence shown here is derived from an EMBL/GenBank/DDBJ whole genome shotgun (WGS) entry which is preliminary data.</text>
</comment>
<comment type="function">
    <text evidence="4">DNA-dependent RNA polymerase which catalyzes the transcription of DNA into RNA using the four ribonucleoside triphosphates as substrates.</text>
</comment>
<dbReference type="PANTHER" id="PTHR12709">
    <property type="entry name" value="DNA-DIRECTED RNA POLYMERASE II, III"/>
    <property type="match status" value="1"/>
</dbReference>
<keyword evidence="6" id="KW-1185">Reference proteome</keyword>
<proteinExistence type="predicted"/>
<comment type="subcellular location">
    <subcellularLocation>
        <location evidence="1 4">Nucleus</location>
    </subcellularLocation>
</comment>
<reference evidence="6" key="1">
    <citation type="submission" date="2024-07" db="EMBL/GenBank/DDBJ databases">
        <title>Two chromosome-level genome assemblies of Korean endemic species Abeliophyllum distichum and Forsythia ovata (Oleaceae).</title>
        <authorList>
            <person name="Jang H."/>
        </authorList>
    </citation>
    <scope>NUCLEOTIDE SEQUENCE [LARGE SCALE GENOMIC DNA]</scope>
</reference>
<dbReference type="Gene3D" id="3.30.1490.120">
    <property type="entry name" value="RNA polymerase Rpb7-like, N-terminal domain"/>
    <property type="match status" value="1"/>
</dbReference>
<dbReference type="AlphaFoldDB" id="A0ABD1U843"/>
<dbReference type="GO" id="GO:0000428">
    <property type="term" value="C:DNA-directed RNA polymerase complex"/>
    <property type="evidence" value="ECO:0007669"/>
    <property type="project" value="UniProtKB-KW"/>
</dbReference>
<keyword evidence="3 4" id="KW-0804">Transcription</keyword>
<dbReference type="GO" id="GO:0006352">
    <property type="term" value="P:DNA-templated transcription initiation"/>
    <property type="evidence" value="ECO:0007669"/>
    <property type="project" value="UniProtKB-UniRule"/>
</dbReference>
<dbReference type="PANTHER" id="PTHR12709:SF4">
    <property type="entry name" value="DNA-DIRECTED RNA POLYMERASE II SUBUNIT RPB7"/>
    <property type="match status" value="1"/>
</dbReference>
<keyword evidence="4" id="KW-0539">Nucleus</keyword>
<keyword evidence="2 4" id="KW-0240">DNA-directed RNA polymerase</keyword>
<organism evidence="5 6">
    <name type="scientific">Forsythia ovata</name>
    <dbReference type="NCBI Taxonomy" id="205694"/>
    <lineage>
        <taxon>Eukaryota</taxon>
        <taxon>Viridiplantae</taxon>
        <taxon>Streptophyta</taxon>
        <taxon>Embryophyta</taxon>
        <taxon>Tracheophyta</taxon>
        <taxon>Spermatophyta</taxon>
        <taxon>Magnoliopsida</taxon>
        <taxon>eudicotyledons</taxon>
        <taxon>Gunneridae</taxon>
        <taxon>Pentapetalae</taxon>
        <taxon>asterids</taxon>
        <taxon>lamiids</taxon>
        <taxon>Lamiales</taxon>
        <taxon>Oleaceae</taxon>
        <taxon>Forsythieae</taxon>
        <taxon>Forsythia</taxon>
    </lineage>
</organism>
<evidence type="ECO:0000313" key="6">
    <source>
        <dbReference type="Proteomes" id="UP001604277"/>
    </source>
</evidence>
<dbReference type="EMBL" id="JBFOLJ010000007">
    <property type="protein sequence ID" value="KAL2521155.1"/>
    <property type="molecule type" value="Genomic_DNA"/>
</dbReference>
<protein>
    <recommendedName>
        <fullName evidence="4">DNA-directed RNA polymerase subunit</fullName>
    </recommendedName>
</protein>
<evidence type="ECO:0000256" key="1">
    <source>
        <dbReference type="ARBA" id="ARBA00004123"/>
    </source>
</evidence>